<dbReference type="InterPro" id="IPR001647">
    <property type="entry name" value="HTH_TetR"/>
</dbReference>
<proteinExistence type="predicted"/>
<sequence length="218" mass="24574">MGIYERKEREKEERRAAILSHAKTLIHECGAASCSMQDIANRAEVSKATLYLYFKSKEDLMDALVSEACQDFVNYVNARIEPEMSGVEALRTLWQSYIDIFGEFGDIFICIGLKNSFNAEFKAEENLKSEEEPFFRLVKLIEKIIEKGVKDGTLLKKINPQKITGILILIASAVVQNTANLPEDMRNSKAIISEMRTVFEIILRGLASDNADNSLLSL</sequence>
<dbReference type="SUPFAM" id="SSF48498">
    <property type="entry name" value="Tetracyclin repressor-like, C-terminal domain"/>
    <property type="match status" value="1"/>
</dbReference>
<evidence type="ECO:0000256" key="3">
    <source>
        <dbReference type="ARBA" id="ARBA00023163"/>
    </source>
</evidence>
<dbReference type="SUPFAM" id="SSF46689">
    <property type="entry name" value="Homeodomain-like"/>
    <property type="match status" value="1"/>
</dbReference>
<dbReference type="PRINTS" id="PR00455">
    <property type="entry name" value="HTHTETR"/>
</dbReference>
<dbReference type="Gene3D" id="1.10.10.60">
    <property type="entry name" value="Homeodomain-like"/>
    <property type="match status" value="1"/>
</dbReference>
<accession>A0A7S6WNM8</accession>
<dbReference type="InterPro" id="IPR009057">
    <property type="entry name" value="Homeodomain-like_sf"/>
</dbReference>
<dbReference type="GO" id="GO:0003700">
    <property type="term" value="F:DNA-binding transcription factor activity"/>
    <property type="evidence" value="ECO:0007669"/>
    <property type="project" value="TreeGrafter"/>
</dbReference>
<dbReference type="GeneID" id="301091156"/>
<keyword evidence="1" id="KW-0805">Transcription regulation</keyword>
<keyword evidence="2" id="KW-0238">DNA-binding</keyword>
<dbReference type="Pfam" id="PF00440">
    <property type="entry name" value="TetR_N"/>
    <property type="match status" value="1"/>
</dbReference>
<dbReference type="PANTHER" id="PTHR30055">
    <property type="entry name" value="HTH-TYPE TRANSCRIPTIONAL REGULATOR RUTR"/>
    <property type="match status" value="1"/>
</dbReference>
<keyword evidence="3" id="KW-0804">Transcription</keyword>
<organism evidence="4 5">
    <name type="scientific">Treponema pedis</name>
    <dbReference type="NCBI Taxonomy" id="409322"/>
    <lineage>
        <taxon>Bacteria</taxon>
        <taxon>Pseudomonadati</taxon>
        <taxon>Spirochaetota</taxon>
        <taxon>Spirochaetia</taxon>
        <taxon>Spirochaetales</taxon>
        <taxon>Treponemataceae</taxon>
        <taxon>Treponema</taxon>
    </lineage>
</organism>
<evidence type="ECO:0000256" key="2">
    <source>
        <dbReference type="ARBA" id="ARBA00023125"/>
    </source>
</evidence>
<dbReference type="PROSITE" id="PS50977">
    <property type="entry name" value="HTH_TETR_2"/>
    <property type="match status" value="1"/>
</dbReference>
<dbReference type="FunFam" id="1.10.10.60:FF:000141">
    <property type="entry name" value="TetR family transcriptional regulator"/>
    <property type="match status" value="1"/>
</dbReference>
<reference evidence="4 5" key="1">
    <citation type="submission" date="2020-09" db="EMBL/GenBank/DDBJ databases">
        <title>Characterization of Treponema spp. from bovine digital dermatitis in Korea.</title>
        <authorList>
            <person name="Espiritu H.M."/>
            <person name="Cho Y.I."/>
            <person name="Mamuad L."/>
        </authorList>
    </citation>
    <scope>NUCLEOTIDE SEQUENCE [LARGE SCALE GENOMIC DNA]</scope>
    <source>
        <strain evidence="4 5">KS1</strain>
    </source>
</reference>
<dbReference type="InterPro" id="IPR050109">
    <property type="entry name" value="HTH-type_TetR-like_transc_reg"/>
</dbReference>
<dbReference type="EMBL" id="CP061839">
    <property type="protein sequence ID" value="QOW60468.1"/>
    <property type="molecule type" value="Genomic_DNA"/>
</dbReference>
<name>A0A7S6WNM8_9SPIR</name>
<dbReference type="RefSeq" id="WP_020966519.1">
    <property type="nucleotide sequence ID" value="NZ_CP045670.1"/>
</dbReference>
<evidence type="ECO:0000313" key="5">
    <source>
        <dbReference type="Proteomes" id="UP000593915"/>
    </source>
</evidence>
<evidence type="ECO:0000256" key="1">
    <source>
        <dbReference type="ARBA" id="ARBA00023015"/>
    </source>
</evidence>
<evidence type="ECO:0000313" key="4">
    <source>
        <dbReference type="EMBL" id="QOW60468.1"/>
    </source>
</evidence>
<dbReference type="AlphaFoldDB" id="A0A7S6WNM8"/>
<gene>
    <name evidence="4" type="ORF">IFE08_11730</name>
</gene>
<dbReference type="PANTHER" id="PTHR30055:SF234">
    <property type="entry name" value="HTH-TYPE TRANSCRIPTIONAL REGULATOR BETI"/>
    <property type="match status" value="1"/>
</dbReference>
<dbReference type="InterPro" id="IPR036271">
    <property type="entry name" value="Tet_transcr_reg_TetR-rel_C_sf"/>
</dbReference>
<protein>
    <submittedName>
        <fullName evidence="4">TetR/AcrR family transcriptional regulator</fullName>
    </submittedName>
</protein>
<dbReference type="Gene3D" id="1.10.357.10">
    <property type="entry name" value="Tetracycline Repressor, domain 2"/>
    <property type="match status" value="1"/>
</dbReference>
<dbReference type="GO" id="GO:0000976">
    <property type="term" value="F:transcription cis-regulatory region binding"/>
    <property type="evidence" value="ECO:0007669"/>
    <property type="project" value="TreeGrafter"/>
</dbReference>
<dbReference type="Proteomes" id="UP000593915">
    <property type="component" value="Chromosome"/>
</dbReference>